<evidence type="ECO:0000256" key="7">
    <source>
        <dbReference type="SAM" id="Coils"/>
    </source>
</evidence>
<keyword evidence="3 6" id="KW-0863">Zinc-finger</keyword>
<keyword evidence="11" id="KW-1185">Reference proteome</keyword>
<reference evidence="10" key="3">
    <citation type="submission" date="2025-09" db="UniProtKB">
        <authorList>
            <consortium name="Ensembl"/>
        </authorList>
    </citation>
    <scope>IDENTIFICATION</scope>
</reference>
<accession>A0A8C6JHQ8</accession>
<reference evidence="10" key="1">
    <citation type="submission" date="2020-03" db="EMBL/GenBank/DDBJ databases">
        <title>Melopsittacus undulatus (budgerigar) genome, bMelUnd1, maternal haplotype with Z.</title>
        <authorList>
            <person name="Gedman G."/>
            <person name="Mountcastle J."/>
            <person name="Haase B."/>
            <person name="Formenti G."/>
            <person name="Wright T."/>
            <person name="Apodaca J."/>
            <person name="Pelan S."/>
            <person name="Chow W."/>
            <person name="Rhie A."/>
            <person name="Howe K."/>
            <person name="Fedrigo O."/>
            <person name="Jarvis E.D."/>
        </authorList>
    </citation>
    <scope>NUCLEOTIDE SEQUENCE [LARGE SCALE GENOMIC DNA]</scope>
</reference>
<keyword evidence="4" id="KW-0862">Zinc</keyword>
<dbReference type="InterPro" id="IPR026104">
    <property type="entry name" value="ZNF_C2HC_dom_1C"/>
</dbReference>
<protein>
    <recommendedName>
        <fullName evidence="9">C2HC/C3H-type domain-containing protein</fullName>
    </recommendedName>
</protein>
<dbReference type="InterPro" id="IPR049899">
    <property type="entry name" value="Znf_C2HC_C3H"/>
</dbReference>
<dbReference type="Gene3D" id="3.30.160.60">
    <property type="entry name" value="Classic Zinc Finger"/>
    <property type="match status" value="1"/>
</dbReference>
<feature type="coiled-coil region" evidence="7">
    <location>
        <begin position="153"/>
        <end position="205"/>
    </location>
</feature>
<dbReference type="PANTHER" id="PTHR14649">
    <property type="entry name" value="ZINC FINGER C2HC DOMAIN-CONTAINING PROTEIN 1C"/>
    <property type="match status" value="1"/>
</dbReference>
<evidence type="ECO:0000256" key="8">
    <source>
        <dbReference type="SAM" id="MobiDB-lite"/>
    </source>
</evidence>
<sequence>MAATKPVPGFQLEHQKRHSQHKLVPSKEEGLKDLYAGKRQGYSCSPAPENSQYGSRHRDSCLGGLQTTSHSRTPPSRPVARRKEGVDRAYPLKPIVPQQGTSVPAVNTAQFGSAPYTEEAANSSPSSMSKGRYQPAAVLSPWPAETEQSAFPYRGQLSSFQELEANARKLEKEIQGQKALLREKLERTTELLRRIQREKELAEKGKRRCPEAERTCKPMSARYPEEKIFRGAAGPDDGVLHGAHCAEAVILKPGTTLCPQELAMGKHKERLVASNNKIQGHMPTEHLASCSRPDPKCGSSPSAISEQVSGNHPSTKVLHMQAGSAVEQGKLGQCYICGRNFLCTRLEKHISICSKLLGSKRKVFDSSKARAKGTQLEEYQHRTLRTGKLTALEGPEVTCSPFASLDTHLLLTFLPPQYLILMRGKHLHVYTRPRDTLQLSKCSCQMHK</sequence>
<dbReference type="AlphaFoldDB" id="A0A8C6JHQ8"/>
<evidence type="ECO:0000259" key="9">
    <source>
        <dbReference type="PROSITE" id="PS52027"/>
    </source>
</evidence>
<evidence type="ECO:0000256" key="5">
    <source>
        <dbReference type="ARBA" id="ARBA00023054"/>
    </source>
</evidence>
<feature type="compositionally biased region" description="Polar residues" evidence="8">
    <location>
        <begin position="65"/>
        <end position="74"/>
    </location>
</feature>
<comment type="similarity">
    <text evidence="1">Belongs to the ZC2HC1 family.</text>
</comment>
<accession>A0A8V5FT97</accession>
<dbReference type="GO" id="GO:0008270">
    <property type="term" value="F:zinc ion binding"/>
    <property type="evidence" value="ECO:0007669"/>
    <property type="project" value="UniProtKB-KW"/>
</dbReference>
<evidence type="ECO:0000256" key="6">
    <source>
        <dbReference type="PROSITE-ProRule" id="PRU01371"/>
    </source>
</evidence>
<evidence type="ECO:0000256" key="1">
    <source>
        <dbReference type="ARBA" id="ARBA00010843"/>
    </source>
</evidence>
<keyword evidence="2" id="KW-0479">Metal-binding</keyword>
<name>A0A8C6JHQ8_MELUD</name>
<organism evidence="10 11">
    <name type="scientific">Melopsittacus undulatus</name>
    <name type="common">Budgerigar</name>
    <name type="synonym">Psittacus undulatus</name>
    <dbReference type="NCBI Taxonomy" id="13146"/>
    <lineage>
        <taxon>Eukaryota</taxon>
        <taxon>Metazoa</taxon>
        <taxon>Chordata</taxon>
        <taxon>Craniata</taxon>
        <taxon>Vertebrata</taxon>
        <taxon>Euteleostomi</taxon>
        <taxon>Archelosauria</taxon>
        <taxon>Archosauria</taxon>
        <taxon>Dinosauria</taxon>
        <taxon>Saurischia</taxon>
        <taxon>Theropoda</taxon>
        <taxon>Coelurosauria</taxon>
        <taxon>Aves</taxon>
        <taxon>Neognathae</taxon>
        <taxon>Neoaves</taxon>
        <taxon>Telluraves</taxon>
        <taxon>Australaves</taxon>
        <taxon>Psittaciformes</taxon>
        <taxon>Psittaculidae</taxon>
        <taxon>Melopsittacus</taxon>
    </lineage>
</organism>
<evidence type="ECO:0000313" key="11">
    <source>
        <dbReference type="Proteomes" id="UP000694405"/>
    </source>
</evidence>
<proteinExistence type="inferred from homology"/>
<evidence type="ECO:0000256" key="3">
    <source>
        <dbReference type="ARBA" id="ARBA00022771"/>
    </source>
</evidence>
<evidence type="ECO:0000256" key="4">
    <source>
        <dbReference type="ARBA" id="ARBA00022833"/>
    </source>
</evidence>
<keyword evidence="5 7" id="KW-0175">Coiled coil</keyword>
<dbReference type="PANTHER" id="PTHR14649:SF1">
    <property type="entry name" value="ZINC FINGER C2HC DOMAIN-CONTAINING PROTEIN 1C"/>
    <property type="match status" value="1"/>
</dbReference>
<dbReference type="PROSITE" id="PS52027">
    <property type="entry name" value="ZF_C2HC_C3H"/>
    <property type="match status" value="1"/>
</dbReference>
<dbReference type="Ensembl" id="ENSMUNT00000014264.2">
    <property type="protein sequence ID" value="ENSMUNP00000012327.2"/>
    <property type="gene ID" value="ENSMUNG00000009693.2"/>
</dbReference>
<evidence type="ECO:0000256" key="2">
    <source>
        <dbReference type="ARBA" id="ARBA00022723"/>
    </source>
</evidence>
<reference evidence="10" key="2">
    <citation type="submission" date="2025-08" db="UniProtKB">
        <authorList>
            <consortium name="Ensembl"/>
        </authorList>
    </citation>
    <scope>IDENTIFICATION</scope>
</reference>
<feature type="domain" description="C2HC/C3H-type" evidence="9">
    <location>
        <begin position="330"/>
        <end position="359"/>
    </location>
</feature>
<dbReference type="Proteomes" id="UP000694405">
    <property type="component" value="Chromosome 4"/>
</dbReference>
<dbReference type="Pfam" id="PF13913">
    <property type="entry name" value="zf-C2HC_2"/>
    <property type="match status" value="1"/>
</dbReference>
<feature type="region of interest" description="Disordered" evidence="8">
    <location>
        <begin position="1"/>
        <end position="104"/>
    </location>
</feature>
<evidence type="ECO:0000313" key="10">
    <source>
        <dbReference type="Ensembl" id="ENSMUNP00000012327.2"/>
    </source>
</evidence>
<feature type="compositionally biased region" description="Basic and acidic residues" evidence="8">
    <location>
        <begin position="25"/>
        <end position="36"/>
    </location>
</feature>